<reference evidence="2" key="1">
    <citation type="submission" date="2022-10" db="EMBL/GenBank/DDBJ databases">
        <title>Puccinia triticina Genome sequencing and assembly.</title>
        <authorList>
            <person name="Li C."/>
        </authorList>
    </citation>
    <scope>NUCLEOTIDE SEQUENCE</scope>
    <source>
        <strain evidence="2">Pt15</strain>
    </source>
</reference>
<gene>
    <name evidence="2" type="ORF">PtA15_4A340</name>
</gene>
<feature type="region of interest" description="Disordered" evidence="1">
    <location>
        <begin position="1"/>
        <end position="24"/>
    </location>
</feature>
<keyword evidence="3" id="KW-1185">Reference proteome</keyword>
<dbReference type="EMBL" id="CP110424">
    <property type="protein sequence ID" value="WAQ83891.1"/>
    <property type="molecule type" value="Genomic_DNA"/>
</dbReference>
<feature type="compositionally biased region" description="Polar residues" evidence="1">
    <location>
        <begin position="1"/>
        <end position="20"/>
    </location>
</feature>
<proteinExistence type="predicted"/>
<name>A0ABY7CID1_9BASI</name>
<sequence>MNSHEPLSQDNQDRSSQSEPLTLGTMPVGERYPIVHIEYYLWIQHHLLCPKGSSTTVFSDDYEAIDLEDTEALPIPPCEVPFQYISLQYFKHHIMDATLQFRKGHKILCNVHVSRWWSSRPHAVSAPLELPSSFGRL</sequence>
<accession>A0ABY7CID1</accession>
<dbReference type="GeneID" id="77809110"/>
<organism evidence="2 3">
    <name type="scientific">Puccinia triticina</name>
    <dbReference type="NCBI Taxonomy" id="208348"/>
    <lineage>
        <taxon>Eukaryota</taxon>
        <taxon>Fungi</taxon>
        <taxon>Dikarya</taxon>
        <taxon>Basidiomycota</taxon>
        <taxon>Pucciniomycotina</taxon>
        <taxon>Pucciniomycetes</taxon>
        <taxon>Pucciniales</taxon>
        <taxon>Pucciniaceae</taxon>
        <taxon>Puccinia</taxon>
    </lineage>
</organism>
<evidence type="ECO:0000313" key="2">
    <source>
        <dbReference type="EMBL" id="WAQ83891.1"/>
    </source>
</evidence>
<dbReference type="Proteomes" id="UP001164743">
    <property type="component" value="Chromosome 4A"/>
</dbReference>
<evidence type="ECO:0000256" key="1">
    <source>
        <dbReference type="SAM" id="MobiDB-lite"/>
    </source>
</evidence>
<dbReference type="RefSeq" id="XP_053019446.1">
    <property type="nucleotide sequence ID" value="XM_053168215.1"/>
</dbReference>
<protein>
    <submittedName>
        <fullName evidence="2">Uncharacterized protein</fullName>
    </submittedName>
</protein>
<evidence type="ECO:0000313" key="3">
    <source>
        <dbReference type="Proteomes" id="UP001164743"/>
    </source>
</evidence>